<evidence type="ECO:0000256" key="4">
    <source>
        <dbReference type="ARBA" id="ARBA00022679"/>
    </source>
</evidence>
<evidence type="ECO:0000256" key="5">
    <source>
        <dbReference type="ARBA" id="ARBA00022842"/>
    </source>
</evidence>
<dbReference type="InterPro" id="IPR001173">
    <property type="entry name" value="Glyco_trans_2-like"/>
</dbReference>
<evidence type="ECO:0000256" key="1">
    <source>
        <dbReference type="ARBA" id="ARBA00001946"/>
    </source>
</evidence>
<proteinExistence type="inferred from homology"/>
<organism evidence="12 13">
    <name type="scientific">Paenibacillus azoreducens</name>
    <dbReference type="NCBI Taxonomy" id="116718"/>
    <lineage>
        <taxon>Bacteria</taxon>
        <taxon>Bacillati</taxon>
        <taxon>Bacillota</taxon>
        <taxon>Bacilli</taxon>
        <taxon>Bacillales</taxon>
        <taxon>Paenibacillaceae</taxon>
        <taxon>Paenibacillus</taxon>
    </lineage>
</organism>
<dbReference type="Gene3D" id="3.90.550.10">
    <property type="entry name" value="Spore Coat Polysaccharide Biosynthesis Protein SpsA, Chain A"/>
    <property type="match status" value="1"/>
</dbReference>
<dbReference type="GO" id="GO:0016757">
    <property type="term" value="F:glycosyltransferase activity"/>
    <property type="evidence" value="ECO:0007669"/>
    <property type="project" value="UniProtKB-KW"/>
</dbReference>
<dbReference type="EMBL" id="BORT01000004">
    <property type="protein sequence ID" value="GIO46600.1"/>
    <property type="molecule type" value="Genomic_DNA"/>
</dbReference>
<name>A0A920CPR7_9BACL</name>
<comment type="catalytic activity">
    <reaction evidence="8">
        <text>(2R)-3-phosphoglycerate + UDP-alpha-D-glucose = (2R)-2-O-(alpha-D-glucopyranosyl)-3-phospho-glycerate + UDP + H(+)</text>
        <dbReference type="Rhea" id="RHEA:31319"/>
        <dbReference type="ChEBI" id="CHEBI:15378"/>
        <dbReference type="ChEBI" id="CHEBI:58223"/>
        <dbReference type="ChEBI" id="CHEBI:58272"/>
        <dbReference type="ChEBI" id="CHEBI:58885"/>
        <dbReference type="ChEBI" id="CHEBI:62600"/>
        <dbReference type="EC" id="2.4.1.266"/>
    </reaction>
    <physiologicalReaction direction="left-to-right" evidence="8">
        <dbReference type="Rhea" id="RHEA:31320"/>
    </physiologicalReaction>
</comment>
<accession>A0A920CPR7</accession>
<keyword evidence="5" id="KW-0460">Magnesium</keyword>
<evidence type="ECO:0000256" key="6">
    <source>
        <dbReference type="ARBA" id="ARBA00039022"/>
    </source>
</evidence>
<comment type="caution">
    <text evidence="12">The sequence shown here is derived from an EMBL/GenBank/DDBJ whole genome shotgun (WGS) entry which is preliminary data.</text>
</comment>
<evidence type="ECO:0000256" key="10">
    <source>
        <dbReference type="SAM" id="MobiDB-lite"/>
    </source>
</evidence>
<evidence type="ECO:0000256" key="9">
    <source>
        <dbReference type="ARBA" id="ARBA00048997"/>
    </source>
</evidence>
<comment type="similarity">
    <text evidence="2">Belongs to the glycosyltransferase 2 family.</text>
</comment>
<evidence type="ECO:0000313" key="13">
    <source>
        <dbReference type="Proteomes" id="UP000682811"/>
    </source>
</evidence>
<evidence type="ECO:0000313" key="12">
    <source>
        <dbReference type="EMBL" id="GIO46600.1"/>
    </source>
</evidence>
<dbReference type="AlphaFoldDB" id="A0A920CPR7"/>
<evidence type="ECO:0000256" key="8">
    <source>
        <dbReference type="ARBA" id="ARBA00048689"/>
    </source>
</evidence>
<keyword evidence="13" id="KW-1185">Reference proteome</keyword>
<dbReference type="InterPro" id="IPR050256">
    <property type="entry name" value="Glycosyltransferase_2"/>
</dbReference>
<evidence type="ECO:0000256" key="2">
    <source>
        <dbReference type="ARBA" id="ARBA00006739"/>
    </source>
</evidence>
<comment type="cofactor">
    <cofactor evidence="1">
        <name>Mg(2+)</name>
        <dbReference type="ChEBI" id="CHEBI:18420"/>
    </cofactor>
</comment>
<comment type="catalytic activity">
    <reaction evidence="9">
        <text>an NDP-alpha-D-glucose + (2R)-3-phosphoglycerate = (2R)-2-O-(alpha-D-glucopyranosyl)-3-phospho-glycerate + a ribonucleoside 5'-diphosphate + H(+)</text>
        <dbReference type="Rhea" id="RHEA:47244"/>
        <dbReference type="ChEBI" id="CHEBI:15378"/>
        <dbReference type="ChEBI" id="CHEBI:57930"/>
        <dbReference type="ChEBI" id="CHEBI:58272"/>
        <dbReference type="ChEBI" id="CHEBI:62600"/>
        <dbReference type="ChEBI" id="CHEBI:76533"/>
        <dbReference type="EC" id="2.4.1.266"/>
    </reaction>
    <physiologicalReaction direction="left-to-right" evidence="9">
        <dbReference type="Rhea" id="RHEA:47245"/>
    </physiologicalReaction>
</comment>
<evidence type="ECO:0000256" key="3">
    <source>
        <dbReference type="ARBA" id="ARBA00022676"/>
    </source>
</evidence>
<feature type="region of interest" description="Disordered" evidence="10">
    <location>
        <begin position="1"/>
        <end position="21"/>
    </location>
</feature>
<dbReference type="EC" id="2.4.1.266" evidence="6"/>
<gene>
    <name evidence="12" type="ORF">J34TS1_13650</name>
</gene>
<sequence>MRKPTAQKRHLQRGRKRSGKVRLLRRKSCEHPVVSVIIPAMNEQKTIGHVIREARRVHEACEVIVVANGCTDRTAEIAAAMGAKVLQFEQPLGHDAGRTVGAEAASGQALLFVDADMKVGHEHLRPFLNAVLNGTDVALNRYRGLVRLRQVHPVVLAKHTLNSTLKRPDLSGASLTAVPHAISRRAADIIGTANLSVPPLAQAIAIRSGLKVEAVHEVPVGRLNRRRSKLNGRDLLSQVVINDHLQALAWYLSQTDPRAGFSDLGRDRNRVGR</sequence>
<dbReference type="Proteomes" id="UP000682811">
    <property type="component" value="Unassembled WGS sequence"/>
</dbReference>
<dbReference type="InterPro" id="IPR029044">
    <property type="entry name" value="Nucleotide-diphossugar_trans"/>
</dbReference>
<dbReference type="SUPFAM" id="SSF53448">
    <property type="entry name" value="Nucleotide-diphospho-sugar transferases"/>
    <property type="match status" value="1"/>
</dbReference>
<evidence type="ECO:0000259" key="11">
    <source>
        <dbReference type="Pfam" id="PF00535"/>
    </source>
</evidence>
<dbReference type="PANTHER" id="PTHR48090">
    <property type="entry name" value="UNDECAPRENYL-PHOSPHATE 4-DEOXY-4-FORMAMIDO-L-ARABINOSE TRANSFERASE-RELATED"/>
    <property type="match status" value="1"/>
</dbReference>
<feature type="domain" description="Glycosyltransferase 2-like" evidence="11">
    <location>
        <begin position="35"/>
        <end position="144"/>
    </location>
</feature>
<dbReference type="RefSeq" id="WP_212977590.1">
    <property type="nucleotide sequence ID" value="NZ_AP025343.1"/>
</dbReference>
<evidence type="ECO:0000256" key="7">
    <source>
        <dbReference type="ARBA" id="ARBA00040894"/>
    </source>
</evidence>
<dbReference type="PANTHER" id="PTHR48090:SF10">
    <property type="entry name" value="GLUCOSYL-3-PHOSPHOGLYCERATE SYNTHASE"/>
    <property type="match status" value="1"/>
</dbReference>
<protein>
    <recommendedName>
        <fullName evidence="7">Glucosyl-3-phosphoglycerate synthase</fullName>
        <ecNumber evidence="6">2.4.1.266</ecNumber>
    </recommendedName>
</protein>
<keyword evidence="3" id="KW-0328">Glycosyltransferase</keyword>
<dbReference type="Pfam" id="PF00535">
    <property type="entry name" value="Glycos_transf_2"/>
    <property type="match status" value="1"/>
</dbReference>
<keyword evidence="4" id="KW-0808">Transferase</keyword>
<reference evidence="12 13" key="1">
    <citation type="submission" date="2021-03" db="EMBL/GenBank/DDBJ databases">
        <title>Antimicrobial resistance genes in bacteria isolated from Japanese honey, and their potential for conferring macrolide and lincosamide resistance in the American foulbrood pathogen Paenibacillus larvae.</title>
        <authorList>
            <person name="Okamoto M."/>
            <person name="Kumagai M."/>
            <person name="Kanamori H."/>
            <person name="Takamatsu D."/>
        </authorList>
    </citation>
    <scope>NUCLEOTIDE SEQUENCE [LARGE SCALE GENOMIC DNA]</scope>
    <source>
        <strain evidence="12 13">J34TS1</strain>
    </source>
</reference>